<name>A0A0C2RUP7_9BACL</name>
<evidence type="ECO:0000256" key="1">
    <source>
        <dbReference type="SAM" id="MobiDB-lite"/>
    </source>
</evidence>
<feature type="compositionally biased region" description="Basic and acidic residues" evidence="1">
    <location>
        <begin position="35"/>
        <end position="52"/>
    </location>
</feature>
<gene>
    <name evidence="2" type="ORF">KP78_30030</name>
</gene>
<proteinExistence type="predicted"/>
<comment type="caution">
    <text evidence="2">The sequence shown here is derived from an EMBL/GenBank/DDBJ whole genome shotgun (WGS) entry which is preliminary data.</text>
</comment>
<keyword evidence="3" id="KW-1185">Reference proteome</keyword>
<accession>A0A0C2RUP7</accession>
<organism evidence="2 3">
    <name type="scientific">Jeotgalibacillus soli</name>
    <dbReference type="NCBI Taxonomy" id="889306"/>
    <lineage>
        <taxon>Bacteria</taxon>
        <taxon>Bacillati</taxon>
        <taxon>Bacillota</taxon>
        <taxon>Bacilli</taxon>
        <taxon>Bacillales</taxon>
        <taxon>Caryophanaceae</taxon>
        <taxon>Jeotgalibacillus</taxon>
    </lineage>
</organism>
<protein>
    <submittedName>
        <fullName evidence="2">Tyrosine recombinase</fullName>
    </submittedName>
</protein>
<evidence type="ECO:0000313" key="2">
    <source>
        <dbReference type="EMBL" id="KIL45459.1"/>
    </source>
</evidence>
<dbReference type="AlphaFoldDB" id="A0A0C2RUP7"/>
<dbReference type="PATRIC" id="fig|889306.3.peg.3014"/>
<dbReference type="EMBL" id="JXRP01000018">
    <property type="protein sequence ID" value="KIL45459.1"/>
    <property type="molecule type" value="Genomic_DNA"/>
</dbReference>
<reference evidence="2 3" key="1">
    <citation type="submission" date="2015-01" db="EMBL/GenBank/DDBJ databases">
        <title>Genome sequencing of Jeotgalibacillus soli.</title>
        <authorList>
            <person name="Goh K.M."/>
            <person name="Chan K.-G."/>
            <person name="Yaakop A.S."/>
            <person name="Ee R."/>
            <person name="Gan H.M."/>
            <person name="Chan C.S."/>
        </authorList>
    </citation>
    <scope>NUCLEOTIDE SEQUENCE [LARGE SCALE GENOMIC DNA]</scope>
    <source>
        <strain evidence="2 3">P9</strain>
    </source>
</reference>
<evidence type="ECO:0000313" key="3">
    <source>
        <dbReference type="Proteomes" id="UP000031938"/>
    </source>
</evidence>
<sequence>MAQSGDIHLLMTQLGHSSTTTAALYSNREHKKAKKASEQLGERRTNYYNKEM</sequence>
<feature type="region of interest" description="Disordered" evidence="1">
    <location>
        <begin position="24"/>
        <end position="52"/>
    </location>
</feature>
<dbReference type="Proteomes" id="UP000031938">
    <property type="component" value="Unassembled WGS sequence"/>
</dbReference>